<dbReference type="FunFam" id="3.10.300.10:FF:000001">
    <property type="entry name" value="Putative 3-methyladenine DNA glycosylase"/>
    <property type="match status" value="1"/>
</dbReference>
<dbReference type="KEGG" id="asoc:CB4_00501"/>
<gene>
    <name evidence="6" type="ORF">CB4_00501</name>
</gene>
<evidence type="ECO:0000256" key="3">
    <source>
        <dbReference type="ARBA" id="ARBA00022801"/>
    </source>
</evidence>
<dbReference type="AlphaFoldDB" id="A0A0U5B3Z1"/>
<protein>
    <recommendedName>
        <fullName evidence="5">Putative 3-methyladenine DNA glycosylase</fullName>
        <ecNumber evidence="5">3.2.2.-</ecNumber>
    </recommendedName>
</protein>
<dbReference type="EMBL" id="AP017312">
    <property type="protein sequence ID" value="BAU26374.1"/>
    <property type="molecule type" value="Genomic_DNA"/>
</dbReference>
<dbReference type="NCBIfam" id="NF002001">
    <property type="entry name" value="PRK00802.1-1"/>
    <property type="match status" value="1"/>
</dbReference>
<dbReference type="Proteomes" id="UP000217696">
    <property type="component" value="Chromosome"/>
</dbReference>
<evidence type="ECO:0000313" key="6">
    <source>
        <dbReference type="EMBL" id="BAU26374.1"/>
    </source>
</evidence>
<dbReference type="GO" id="GO:0003905">
    <property type="term" value="F:alkylbase DNA N-glycosylase activity"/>
    <property type="evidence" value="ECO:0007669"/>
    <property type="project" value="InterPro"/>
</dbReference>
<dbReference type="NCBIfam" id="NF002003">
    <property type="entry name" value="PRK00802.1-3"/>
    <property type="match status" value="1"/>
</dbReference>
<evidence type="ECO:0000313" key="7">
    <source>
        <dbReference type="Proteomes" id="UP000217696"/>
    </source>
</evidence>
<evidence type="ECO:0000256" key="4">
    <source>
        <dbReference type="ARBA" id="ARBA00023204"/>
    </source>
</evidence>
<dbReference type="EC" id="3.2.2.-" evidence="5"/>
<dbReference type="InterPro" id="IPR036995">
    <property type="entry name" value="MPG_sf"/>
</dbReference>
<keyword evidence="3 5" id="KW-0378">Hydrolase</keyword>
<keyword evidence="7" id="KW-1185">Reference proteome</keyword>
<proteinExistence type="inferred from homology"/>
<evidence type="ECO:0000256" key="5">
    <source>
        <dbReference type="HAMAP-Rule" id="MF_00527"/>
    </source>
</evidence>
<evidence type="ECO:0000256" key="2">
    <source>
        <dbReference type="ARBA" id="ARBA00022763"/>
    </source>
</evidence>
<name>A0A0U5B3Z1_9BACL</name>
<comment type="similarity">
    <text evidence="1 5">Belongs to the DNA glycosylase MPG family.</text>
</comment>
<dbReference type="InterPro" id="IPR003180">
    <property type="entry name" value="MPG"/>
</dbReference>
<dbReference type="CDD" id="cd00540">
    <property type="entry name" value="AAG"/>
    <property type="match status" value="1"/>
</dbReference>
<dbReference type="HAMAP" id="MF_00527">
    <property type="entry name" value="3MGH"/>
    <property type="match status" value="1"/>
</dbReference>
<dbReference type="InterPro" id="IPR011034">
    <property type="entry name" value="Formyl_transferase-like_C_sf"/>
</dbReference>
<evidence type="ECO:0000256" key="1">
    <source>
        <dbReference type="ARBA" id="ARBA00009232"/>
    </source>
</evidence>
<dbReference type="RefSeq" id="WP_096463429.1">
    <property type="nucleotide sequence ID" value="NZ_AP017312.1"/>
</dbReference>
<reference evidence="6 7" key="1">
    <citation type="submission" date="2015-12" db="EMBL/GenBank/DDBJ databases">
        <title>Genome sequence of Aneurinibacillus soli.</title>
        <authorList>
            <person name="Lee J.S."/>
            <person name="Lee K.C."/>
            <person name="Kim K.K."/>
            <person name="Lee B.W."/>
        </authorList>
    </citation>
    <scope>NUCLEOTIDE SEQUENCE [LARGE SCALE GENOMIC DNA]</scope>
    <source>
        <strain evidence="6 7">CB4</strain>
    </source>
</reference>
<dbReference type="GO" id="GO:0003677">
    <property type="term" value="F:DNA binding"/>
    <property type="evidence" value="ECO:0007669"/>
    <property type="project" value="InterPro"/>
</dbReference>
<dbReference type="Pfam" id="PF02245">
    <property type="entry name" value="Pur_DNA_glyco"/>
    <property type="match status" value="1"/>
</dbReference>
<dbReference type="Gene3D" id="3.10.300.10">
    <property type="entry name" value="Methylpurine-DNA glycosylase (MPG)"/>
    <property type="match status" value="1"/>
</dbReference>
<dbReference type="PANTHER" id="PTHR10429">
    <property type="entry name" value="DNA-3-METHYLADENINE GLYCOSYLASE"/>
    <property type="match status" value="1"/>
</dbReference>
<dbReference type="PANTHER" id="PTHR10429:SF0">
    <property type="entry name" value="DNA-3-METHYLADENINE GLYCOSYLASE"/>
    <property type="match status" value="1"/>
</dbReference>
<accession>A0A0U5B3Z1</accession>
<sequence length="203" mass="22588">MKLDRDFYNRDAVTVARELLGKRVVHQEDGICRAGIIVETEAYMGVEDKGAHSYGGRRTPRNEVMYGPPGYSYVYIIYGMYNCLNAVVNEAGTPQGVLIRALEPTEGIDVMAEARFGKASLLTPREMRNLTNGPGKLCGALGLTRAHNGLDLLGDELFITDPLVPFASFEVNAGPRINIDYAEEAVHYPWRFTIQDNPYLSRK</sequence>
<dbReference type="GO" id="GO:0006284">
    <property type="term" value="P:base-excision repair"/>
    <property type="evidence" value="ECO:0007669"/>
    <property type="project" value="InterPro"/>
</dbReference>
<keyword evidence="4 5" id="KW-0234">DNA repair</keyword>
<dbReference type="OrthoDB" id="9794313at2"/>
<organism evidence="6 7">
    <name type="scientific">Aneurinibacillus soli</name>
    <dbReference type="NCBI Taxonomy" id="1500254"/>
    <lineage>
        <taxon>Bacteria</taxon>
        <taxon>Bacillati</taxon>
        <taxon>Bacillota</taxon>
        <taxon>Bacilli</taxon>
        <taxon>Bacillales</taxon>
        <taxon>Paenibacillaceae</taxon>
        <taxon>Aneurinibacillus group</taxon>
        <taxon>Aneurinibacillus</taxon>
    </lineage>
</organism>
<dbReference type="SUPFAM" id="SSF50486">
    <property type="entry name" value="FMT C-terminal domain-like"/>
    <property type="match status" value="1"/>
</dbReference>
<keyword evidence="2 5" id="KW-0227">DNA damage</keyword>
<dbReference type="NCBIfam" id="TIGR00567">
    <property type="entry name" value="3mg"/>
    <property type="match status" value="1"/>
</dbReference>